<dbReference type="Pfam" id="PF02535">
    <property type="entry name" value="Zip"/>
    <property type="match status" value="1"/>
</dbReference>
<dbReference type="Proteomes" id="UP001244341">
    <property type="component" value="Chromosome 7b"/>
</dbReference>
<feature type="transmembrane region" description="Helical" evidence="8">
    <location>
        <begin position="61"/>
        <end position="84"/>
    </location>
</feature>
<comment type="subcellular location">
    <subcellularLocation>
        <location evidence="1">Endomembrane system</location>
        <topology evidence="1">Multi-pass membrane protein</topology>
    </subcellularLocation>
    <subcellularLocation>
        <location evidence="2">Golgi apparatus membrane</location>
    </subcellularLocation>
</comment>
<keyword evidence="4 8" id="KW-1133">Transmembrane helix</keyword>
<evidence type="ECO:0000313" key="9">
    <source>
        <dbReference type="EMBL" id="WIA16389.1"/>
    </source>
</evidence>
<evidence type="ECO:0008006" key="11">
    <source>
        <dbReference type="Google" id="ProtNLM"/>
    </source>
</evidence>
<evidence type="ECO:0000256" key="6">
    <source>
        <dbReference type="ARBA" id="ARBA00023136"/>
    </source>
</evidence>
<evidence type="ECO:0000256" key="8">
    <source>
        <dbReference type="SAM" id="Phobius"/>
    </source>
</evidence>
<evidence type="ECO:0000256" key="5">
    <source>
        <dbReference type="ARBA" id="ARBA00023034"/>
    </source>
</evidence>
<name>A0ABY8U4K6_TETOB</name>
<keyword evidence="5" id="KW-0333">Golgi apparatus</keyword>
<keyword evidence="6 8" id="KW-0472">Membrane</keyword>
<evidence type="ECO:0000256" key="2">
    <source>
        <dbReference type="ARBA" id="ARBA00004394"/>
    </source>
</evidence>
<evidence type="ECO:0000256" key="7">
    <source>
        <dbReference type="SAM" id="MobiDB-lite"/>
    </source>
</evidence>
<evidence type="ECO:0000256" key="1">
    <source>
        <dbReference type="ARBA" id="ARBA00004127"/>
    </source>
</evidence>
<evidence type="ECO:0000256" key="4">
    <source>
        <dbReference type="ARBA" id="ARBA00022989"/>
    </source>
</evidence>
<dbReference type="InterPro" id="IPR045891">
    <property type="entry name" value="ZIP9"/>
</dbReference>
<proteinExistence type="predicted"/>
<accession>A0ABY8U4K6</accession>
<keyword evidence="10" id="KW-1185">Reference proteome</keyword>
<feature type="region of interest" description="Disordered" evidence="7">
    <location>
        <begin position="88"/>
        <end position="114"/>
    </location>
</feature>
<feature type="transmembrane region" description="Helical" evidence="8">
    <location>
        <begin position="180"/>
        <end position="197"/>
    </location>
</feature>
<gene>
    <name evidence="9" type="ORF">OEZ85_013082</name>
</gene>
<organism evidence="9 10">
    <name type="scientific">Tetradesmus obliquus</name>
    <name type="common">Green alga</name>
    <name type="synonym">Acutodesmus obliquus</name>
    <dbReference type="NCBI Taxonomy" id="3088"/>
    <lineage>
        <taxon>Eukaryota</taxon>
        <taxon>Viridiplantae</taxon>
        <taxon>Chlorophyta</taxon>
        <taxon>core chlorophytes</taxon>
        <taxon>Chlorophyceae</taxon>
        <taxon>CS clade</taxon>
        <taxon>Sphaeropleales</taxon>
        <taxon>Scenedesmaceae</taxon>
        <taxon>Tetradesmus</taxon>
    </lineage>
</organism>
<feature type="transmembrane region" description="Helical" evidence="8">
    <location>
        <begin position="22"/>
        <end position="41"/>
    </location>
</feature>
<dbReference type="PANTHER" id="PTHR16133">
    <property type="entry name" value="SOLUTE CARRIER FAMILY 39 ZINC TRANSPORTER , MEMBER 9-RELATED"/>
    <property type="match status" value="1"/>
</dbReference>
<keyword evidence="3 8" id="KW-0812">Transmembrane</keyword>
<evidence type="ECO:0000313" key="10">
    <source>
        <dbReference type="Proteomes" id="UP001244341"/>
    </source>
</evidence>
<protein>
    <recommendedName>
        <fullName evidence="11">Zinc/iron permease</fullName>
    </recommendedName>
</protein>
<evidence type="ECO:0000256" key="3">
    <source>
        <dbReference type="ARBA" id="ARBA00022692"/>
    </source>
</evidence>
<dbReference type="EMBL" id="CP126214">
    <property type="protein sequence ID" value="WIA16389.1"/>
    <property type="molecule type" value="Genomic_DNA"/>
</dbReference>
<sequence>MFVGAYGCGMLPSWLPISEQRLASVNALGAGLLLGSALVIILPEGFEAAMEAHEESHLPEWGISLSLLAGFWFMLMLDTAASLLPSPSSSSSSSSAGQPPDFGDAADQQCSDDEHEPAQQALLGLMVHAASDGLAVGAASLAAEPAVGLGVAAAMVVHKGPVAVGLAAYLRSARWSASRVHTGMLLFLLASPAAVLVA</sequence>
<reference evidence="9 10" key="1">
    <citation type="submission" date="2023-05" db="EMBL/GenBank/DDBJ databases">
        <title>A 100% complete, gapless, phased diploid assembly of the Scenedesmus obliquus UTEX 3031 genome.</title>
        <authorList>
            <person name="Biondi T.C."/>
            <person name="Hanschen E.R."/>
            <person name="Kwon T."/>
            <person name="Eng W."/>
            <person name="Kruse C.P.S."/>
            <person name="Koehler S.I."/>
            <person name="Kunde Y."/>
            <person name="Gleasner C.D."/>
            <person name="You Mak K.T."/>
            <person name="Polle J."/>
            <person name="Hovde B.T."/>
            <person name="Starkenburg S.R."/>
        </authorList>
    </citation>
    <scope>NUCLEOTIDE SEQUENCE [LARGE SCALE GENOMIC DNA]</scope>
    <source>
        <strain evidence="9 10">DOE0152z</strain>
    </source>
</reference>
<dbReference type="InterPro" id="IPR003689">
    <property type="entry name" value="ZIP"/>
</dbReference>
<dbReference type="PANTHER" id="PTHR16133:SF0">
    <property type="entry name" value="ZINC_IRON REGULATED TRANSPORTER-RELATED PROTEIN 102B, ISOFORM E"/>
    <property type="match status" value="1"/>
</dbReference>